<dbReference type="AlphaFoldDB" id="A0A644ZVG7"/>
<dbReference type="EC" id="3.5.1.111" evidence="2"/>
<dbReference type="EMBL" id="VSSQ01009423">
    <property type="protein sequence ID" value="MPM41584.1"/>
    <property type="molecule type" value="Genomic_DNA"/>
</dbReference>
<dbReference type="InterPro" id="IPR003010">
    <property type="entry name" value="C-N_Hydrolase"/>
</dbReference>
<dbReference type="Pfam" id="PF00795">
    <property type="entry name" value="CN_hydrolase"/>
    <property type="match status" value="1"/>
</dbReference>
<proteinExistence type="predicted"/>
<dbReference type="GO" id="GO:0106008">
    <property type="term" value="F:2-oxoglutaramate amidase activity"/>
    <property type="evidence" value="ECO:0007669"/>
    <property type="project" value="UniProtKB-EC"/>
</dbReference>
<gene>
    <name evidence="2" type="ORF">SDC9_88239</name>
</gene>
<accession>A0A644ZVG7</accession>
<evidence type="ECO:0000313" key="2">
    <source>
        <dbReference type="EMBL" id="MPM41584.1"/>
    </source>
</evidence>
<dbReference type="PANTHER" id="PTHR23088">
    <property type="entry name" value="NITRILASE-RELATED"/>
    <property type="match status" value="1"/>
</dbReference>
<reference evidence="2" key="1">
    <citation type="submission" date="2019-08" db="EMBL/GenBank/DDBJ databases">
        <authorList>
            <person name="Kucharzyk K."/>
            <person name="Murdoch R.W."/>
            <person name="Higgins S."/>
            <person name="Loffler F."/>
        </authorList>
    </citation>
    <scope>NUCLEOTIDE SEQUENCE</scope>
</reference>
<dbReference type="InterPro" id="IPR036526">
    <property type="entry name" value="C-N_Hydrolase_sf"/>
</dbReference>
<dbReference type="PANTHER" id="PTHR23088:SF27">
    <property type="entry name" value="DEAMINATED GLUTATHIONE AMIDASE"/>
    <property type="match status" value="1"/>
</dbReference>
<organism evidence="2">
    <name type="scientific">bioreactor metagenome</name>
    <dbReference type="NCBI Taxonomy" id="1076179"/>
    <lineage>
        <taxon>unclassified sequences</taxon>
        <taxon>metagenomes</taxon>
        <taxon>ecological metagenomes</taxon>
    </lineage>
</organism>
<dbReference type="PROSITE" id="PS50263">
    <property type="entry name" value="CN_HYDROLASE"/>
    <property type="match status" value="1"/>
</dbReference>
<sequence>MHLEVLSRARAIENQMFVALCNSCGEAFGTRFGGHSAVIDPWGTVLAQAGEMEEILSADADLSILQEIRGSIPVFRDRRAELYELDE</sequence>
<name>A0A644ZVG7_9ZZZZ</name>
<comment type="caution">
    <text evidence="2">The sequence shown here is derived from an EMBL/GenBank/DDBJ whole genome shotgun (WGS) entry which is preliminary data.</text>
</comment>
<protein>
    <submittedName>
        <fullName evidence="2">2-oxoglutaramate amidase</fullName>
        <ecNumber evidence="2">3.5.1.111</ecNumber>
    </submittedName>
</protein>
<evidence type="ECO:0000259" key="1">
    <source>
        <dbReference type="PROSITE" id="PS50263"/>
    </source>
</evidence>
<feature type="domain" description="CN hydrolase" evidence="1">
    <location>
        <begin position="1"/>
        <end position="62"/>
    </location>
</feature>
<dbReference type="SUPFAM" id="SSF56317">
    <property type="entry name" value="Carbon-nitrogen hydrolase"/>
    <property type="match status" value="1"/>
</dbReference>
<keyword evidence="2" id="KW-0378">Hydrolase</keyword>
<dbReference type="Gene3D" id="3.60.110.10">
    <property type="entry name" value="Carbon-nitrogen hydrolase"/>
    <property type="match status" value="1"/>
</dbReference>